<dbReference type="EMBL" id="MN739221">
    <property type="protein sequence ID" value="QHS94400.1"/>
    <property type="molecule type" value="Genomic_DNA"/>
</dbReference>
<protein>
    <submittedName>
        <fullName evidence="1">Uncharacterized protein</fullName>
    </submittedName>
</protein>
<organism evidence="1">
    <name type="scientific">viral metagenome</name>
    <dbReference type="NCBI Taxonomy" id="1070528"/>
    <lineage>
        <taxon>unclassified sequences</taxon>
        <taxon>metagenomes</taxon>
        <taxon>organismal metagenomes</taxon>
    </lineage>
</organism>
<proteinExistence type="predicted"/>
<dbReference type="AlphaFoldDB" id="A0A6C0BQQ4"/>
<reference evidence="1" key="1">
    <citation type="journal article" date="2020" name="Nature">
        <title>Giant virus diversity and host interactions through global metagenomics.</title>
        <authorList>
            <person name="Schulz F."/>
            <person name="Roux S."/>
            <person name="Paez-Espino D."/>
            <person name="Jungbluth S."/>
            <person name="Walsh D.A."/>
            <person name="Denef V.J."/>
            <person name="McMahon K.D."/>
            <person name="Konstantinidis K.T."/>
            <person name="Eloe-Fadrosh E.A."/>
            <person name="Kyrpides N.C."/>
            <person name="Woyke T."/>
        </authorList>
    </citation>
    <scope>NUCLEOTIDE SEQUENCE</scope>
    <source>
        <strain evidence="1">GVMAG-M-3300018416-26</strain>
    </source>
</reference>
<name>A0A6C0BQQ4_9ZZZZ</name>
<sequence length="221" mass="25847">MKKKINNKRPKHKGGDNNEQIITKTIIESISNTFQMLIPFFFQKDSASFVSKYEATYSADKDSETTTQANFQFRIINTIEYILIDFINLHIDESYRGKGILTNVFNKIEEIVNAYAENELCEKQIILRVSDFSNMILGCHFVLNRGYNLYNPYKDQKTDLKKMKEFVDLYKAQKSNSIMGLVGNYIEYIPPNVQKVYVSQRVIYPWMNKIHISDFGFVENP</sequence>
<evidence type="ECO:0000313" key="1">
    <source>
        <dbReference type="EMBL" id="QHS94400.1"/>
    </source>
</evidence>
<accession>A0A6C0BQQ4</accession>